<accession>A0A9Q0X938</accession>
<evidence type="ECO:0000256" key="2">
    <source>
        <dbReference type="SAM" id="SignalP"/>
    </source>
</evidence>
<feature type="chain" id="PRO_5040276348" description="PKAT KLD domain-containing protein" evidence="2">
    <location>
        <begin position="28"/>
        <end position="355"/>
    </location>
</feature>
<dbReference type="PANTHER" id="PTHR11861:SF10">
    <property type="entry name" value="TRANSMEMBRANE PROTEIN 130"/>
    <property type="match status" value="1"/>
</dbReference>
<reference evidence="4" key="1">
    <citation type="journal article" date="2023" name="DNA Res.">
        <title>Chromosome-level genome assembly of Phrynocephalus forsythii using third-generation DNA sequencing and Hi-C analysis.</title>
        <authorList>
            <person name="Qi Y."/>
            <person name="Zhao W."/>
            <person name="Zhao Y."/>
            <person name="Niu C."/>
            <person name="Cao S."/>
            <person name="Zhang Y."/>
        </authorList>
    </citation>
    <scope>NUCLEOTIDE SEQUENCE</scope>
    <source>
        <tissue evidence="4">Muscle</tissue>
    </source>
</reference>
<organism evidence="4 5">
    <name type="scientific">Phrynocephalus forsythii</name>
    <dbReference type="NCBI Taxonomy" id="171643"/>
    <lineage>
        <taxon>Eukaryota</taxon>
        <taxon>Metazoa</taxon>
        <taxon>Chordata</taxon>
        <taxon>Craniata</taxon>
        <taxon>Vertebrata</taxon>
        <taxon>Euteleostomi</taxon>
        <taxon>Lepidosauria</taxon>
        <taxon>Squamata</taxon>
        <taxon>Bifurcata</taxon>
        <taxon>Unidentata</taxon>
        <taxon>Episquamata</taxon>
        <taxon>Toxicofera</taxon>
        <taxon>Iguania</taxon>
        <taxon>Acrodonta</taxon>
        <taxon>Agamidae</taxon>
        <taxon>Agaminae</taxon>
        <taxon>Phrynocephalus</taxon>
    </lineage>
</organism>
<dbReference type="OrthoDB" id="8510435at2759"/>
<dbReference type="InterPro" id="IPR045219">
    <property type="entry name" value="PKAT"/>
</dbReference>
<dbReference type="AlphaFoldDB" id="A0A9Q0X938"/>
<proteinExistence type="predicted"/>
<dbReference type="Pfam" id="PF20433">
    <property type="entry name" value="PKAT_KLD"/>
    <property type="match status" value="1"/>
</dbReference>
<keyword evidence="1" id="KW-0472">Membrane</keyword>
<feature type="non-terminal residue" evidence="4">
    <location>
        <position position="1"/>
    </location>
</feature>
<keyword evidence="1" id="KW-0812">Transmembrane</keyword>
<dbReference type="Proteomes" id="UP001142489">
    <property type="component" value="Unassembled WGS sequence"/>
</dbReference>
<evidence type="ECO:0000256" key="1">
    <source>
        <dbReference type="SAM" id="Phobius"/>
    </source>
</evidence>
<evidence type="ECO:0000313" key="4">
    <source>
        <dbReference type="EMBL" id="KAJ7305882.1"/>
    </source>
</evidence>
<keyword evidence="5" id="KW-1185">Reference proteome</keyword>
<keyword evidence="2" id="KW-0732">Signal</keyword>
<dbReference type="GO" id="GO:0005886">
    <property type="term" value="C:plasma membrane"/>
    <property type="evidence" value="ECO:0007669"/>
    <property type="project" value="TreeGrafter"/>
</dbReference>
<protein>
    <recommendedName>
        <fullName evidence="3">PKAT KLD domain-containing protein</fullName>
    </recommendedName>
</protein>
<dbReference type="InterPro" id="IPR046846">
    <property type="entry name" value="PKAT_KLD"/>
</dbReference>
<gene>
    <name evidence="4" type="ORF">JRQ81_010248</name>
</gene>
<feature type="domain" description="PKAT KLD" evidence="3">
    <location>
        <begin position="247"/>
        <end position="294"/>
    </location>
</feature>
<name>A0A9Q0X938_9SAUR</name>
<comment type="caution">
    <text evidence="4">The sequence shown here is derived from an EMBL/GenBank/DDBJ whole genome shotgun (WGS) entry which is preliminary data.</text>
</comment>
<dbReference type="PANTHER" id="PTHR11861">
    <property type="entry name" value="MELANOCYTE PROTEIN PMEL 17-RELATED"/>
    <property type="match status" value="1"/>
</dbReference>
<keyword evidence="1" id="KW-1133">Transmembrane helix</keyword>
<sequence length="355" mass="39655">MARAFPWPVSLARLVPWVLLLFQAASAAALYDLEVSNNGPITTDAQATLHAILHVKNEGSSSTQGGKYCFNWIYGPLTLVEKLEHGANATIVVTTPFPGIFPVSVQVTHVGCWFCPTLTQGLAVLQVSEYVQQVQVKRKFLLTEKHLIYTWTVWNDIMSLVFTRTALTTVEPFAYHNYSTPGTCVVHLQVTAEWRKHQMKTQHSQTIVRKTGHFAAALELLDAVQSINIVGSTEVHVMENLNFSLHIQGSPPLSLCWLIKTECVSLEADQCHLMVTNATDFHLNHVFRDAGQYCLSVRVENGINMLQSFREIQVKPLGIHPAFFVLPCLTLLSVMLGLAVYVTFRSNPQQKDLVE</sequence>
<evidence type="ECO:0000259" key="3">
    <source>
        <dbReference type="Pfam" id="PF20433"/>
    </source>
</evidence>
<evidence type="ECO:0000313" key="5">
    <source>
        <dbReference type="Proteomes" id="UP001142489"/>
    </source>
</evidence>
<feature type="transmembrane region" description="Helical" evidence="1">
    <location>
        <begin position="322"/>
        <end position="344"/>
    </location>
</feature>
<feature type="signal peptide" evidence="2">
    <location>
        <begin position="1"/>
        <end position="27"/>
    </location>
</feature>
<dbReference type="EMBL" id="JAPFRF010000021">
    <property type="protein sequence ID" value="KAJ7305882.1"/>
    <property type="molecule type" value="Genomic_DNA"/>
</dbReference>